<evidence type="ECO:0000259" key="2">
    <source>
        <dbReference type="Pfam" id="PF01408"/>
    </source>
</evidence>
<dbReference type="Pfam" id="PF22725">
    <property type="entry name" value="GFO_IDH_MocA_C3"/>
    <property type="match status" value="1"/>
</dbReference>
<evidence type="ECO:0000313" key="4">
    <source>
        <dbReference type="EMBL" id="CAA9545620.1"/>
    </source>
</evidence>
<evidence type="ECO:0000256" key="1">
    <source>
        <dbReference type="ARBA" id="ARBA00023002"/>
    </source>
</evidence>
<organism evidence="4">
    <name type="scientific">uncultured Thermomicrobiales bacterium</name>
    <dbReference type="NCBI Taxonomy" id="1645740"/>
    <lineage>
        <taxon>Bacteria</taxon>
        <taxon>Pseudomonadati</taxon>
        <taxon>Thermomicrobiota</taxon>
        <taxon>Thermomicrobia</taxon>
        <taxon>Thermomicrobiales</taxon>
        <taxon>environmental samples</taxon>
    </lineage>
</organism>
<sequence length="392" mass="42807">MMAKRPRVGVVGTGFIGPVHVEALRRIGAEVVGLVGSGWETTRRKADELGVPAFGSLAELLAAPGLTSVHVTTPNHLHAPMVRQILAAGKHVVCEKPLAMTAAEGEELLALAEVAGVIHAVNFNIRFYPLCQQARAMVRRGELGRLYQIHGGYLQDWLLKETDWNWRLEPELGGEMRAVTDIGSHWLDLLGFIAGQPLVRVLADFATFLPVRRKPTRPLETFSGKELRPDEVEERAIRTEDYASILLHFRDGARGVLTVSQVSAGRKNRLSFEIDGAEAALAWDSERPEELWIGRRDKPSEVLLRDPALLAPEARAATAYPGGHAEGFPDTFKSLYTSVYAAVAAGRPPSEPGYPTFADGVHALRLGEAIAESAQRGAWVDLPESVTGEERQ</sequence>
<protein>
    <submittedName>
        <fullName evidence="4">Oxidoreductase</fullName>
    </submittedName>
</protein>
<dbReference type="InterPro" id="IPR036291">
    <property type="entry name" value="NAD(P)-bd_dom_sf"/>
</dbReference>
<dbReference type="SUPFAM" id="SSF51735">
    <property type="entry name" value="NAD(P)-binding Rossmann-fold domains"/>
    <property type="match status" value="1"/>
</dbReference>
<dbReference type="SUPFAM" id="SSF55347">
    <property type="entry name" value="Glyceraldehyde-3-phosphate dehydrogenase-like, C-terminal domain"/>
    <property type="match status" value="1"/>
</dbReference>
<dbReference type="EMBL" id="CADCWF010000076">
    <property type="protein sequence ID" value="CAA9545620.1"/>
    <property type="molecule type" value="Genomic_DNA"/>
</dbReference>
<dbReference type="InterPro" id="IPR050463">
    <property type="entry name" value="Gfo/Idh/MocA_oxidrdct_glycsds"/>
</dbReference>
<gene>
    <name evidence="4" type="ORF">AVDCRST_MAG59-1269</name>
</gene>
<name>A0A6J4UBE6_9BACT</name>
<dbReference type="PANTHER" id="PTHR43818:SF11">
    <property type="entry name" value="BCDNA.GH03377"/>
    <property type="match status" value="1"/>
</dbReference>
<dbReference type="AlphaFoldDB" id="A0A6J4UBE6"/>
<dbReference type="GO" id="GO:0016491">
    <property type="term" value="F:oxidoreductase activity"/>
    <property type="evidence" value="ECO:0007669"/>
    <property type="project" value="UniProtKB-KW"/>
</dbReference>
<dbReference type="InterPro" id="IPR055170">
    <property type="entry name" value="GFO_IDH_MocA-like_dom"/>
</dbReference>
<evidence type="ECO:0000259" key="3">
    <source>
        <dbReference type="Pfam" id="PF22725"/>
    </source>
</evidence>
<dbReference type="Gene3D" id="3.30.360.10">
    <property type="entry name" value="Dihydrodipicolinate Reductase, domain 2"/>
    <property type="match status" value="1"/>
</dbReference>
<reference evidence="4" key="1">
    <citation type="submission" date="2020-02" db="EMBL/GenBank/DDBJ databases">
        <authorList>
            <person name="Meier V. D."/>
        </authorList>
    </citation>
    <scope>NUCLEOTIDE SEQUENCE</scope>
    <source>
        <strain evidence="4">AVDCRST_MAG59</strain>
    </source>
</reference>
<feature type="domain" description="GFO/IDH/MocA-like oxidoreductase" evidence="3">
    <location>
        <begin position="132"/>
        <end position="281"/>
    </location>
</feature>
<dbReference type="InterPro" id="IPR000683">
    <property type="entry name" value="Gfo/Idh/MocA-like_OxRdtase_N"/>
</dbReference>
<dbReference type="GO" id="GO:0000166">
    <property type="term" value="F:nucleotide binding"/>
    <property type="evidence" value="ECO:0007669"/>
    <property type="project" value="InterPro"/>
</dbReference>
<accession>A0A6J4UBE6</accession>
<proteinExistence type="predicted"/>
<dbReference type="Pfam" id="PF01408">
    <property type="entry name" value="GFO_IDH_MocA"/>
    <property type="match status" value="1"/>
</dbReference>
<feature type="domain" description="Gfo/Idh/MocA-like oxidoreductase N-terminal" evidence="2">
    <location>
        <begin position="7"/>
        <end position="123"/>
    </location>
</feature>
<dbReference type="Gene3D" id="3.40.50.720">
    <property type="entry name" value="NAD(P)-binding Rossmann-like Domain"/>
    <property type="match status" value="1"/>
</dbReference>
<keyword evidence="1" id="KW-0560">Oxidoreductase</keyword>
<dbReference type="PANTHER" id="PTHR43818">
    <property type="entry name" value="BCDNA.GH03377"/>
    <property type="match status" value="1"/>
</dbReference>